<feature type="region of interest" description="Disordered" evidence="1">
    <location>
        <begin position="118"/>
        <end position="166"/>
    </location>
</feature>
<dbReference type="Proteomes" id="UP000315724">
    <property type="component" value="Chromosome"/>
</dbReference>
<dbReference type="AlphaFoldDB" id="A0A517QLJ1"/>
<reference evidence="2 3" key="1">
    <citation type="submission" date="2019-02" db="EMBL/GenBank/DDBJ databases">
        <title>Deep-cultivation of Planctomycetes and their phenomic and genomic characterization uncovers novel biology.</title>
        <authorList>
            <person name="Wiegand S."/>
            <person name="Jogler M."/>
            <person name="Boedeker C."/>
            <person name="Pinto D."/>
            <person name="Vollmers J."/>
            <person name="Rivas-Marin E."/>
            <person name="Kohn T."/>
            <person name="Peeters S.H."/>
            <person name="Heuer A."/>
            <person name="Rast P."/>
            <person name="Oberbeckmann S."/>
            <person name="Bunk B."/>
            <person name="Jeske O."/>
            <person name="Meyerdierks A."/>
            <person name="Storesund J.E."/>
            <person name="Kallscheuer N."/>
            <person name="Luecker S."/>
            <person name="Lage O.M."/>
            <person name="Pohl T."/>
            <person name="Merkel B.J."/>
            <person name="Hornburger P."/>
            <person name="Mueller R.-W."/>
            <person name="Bruemmer F."/>
            <person name="Labrenz M."/>
            <person name="Spormann A.M."/>
            <person name="Op den Camp H."/>
            <person name="Overmann J."/>
            <person name="Amann R."/>
            <person name="Jetten M.S.M."/>
            <person name="Mascher T."/>
            <person name="Medema M.H."/>
            <person name="Devos D.P."/>
            <person name="Kaster A.-K."/>
            <person name="Ovreas L."/>
            <person name="Rohde M."/>
            <person name="Galperin M.Y."/>
            <person name="Jogler C."/>
        </authorList>
    </citation>
    <scope>NUCLEOTIDE SEQUENCE [LARGE SCALE GENOMIC DNA]</scope>
    <source>
        <strain evidence="2 3">Mal48</strain>
    </source>
</reference>
<keyword evidence="3" id="KW-1185">Reference proteome</keyword>
<sequence length="282" mass="30319">MVSLSDSVARSRFLNVGQLLPRARSHSGLVFEMAALRTTHLFASGLLVLVALSGCQCCEVSEIYGDRIDRIADRQLTLDRFYRPGLDLTRICHDCNTQSPYYQHPVIYPESRISTRPAVEPTVPDVPPSEIPPLPELAPAPPADNADPSVEDAPIIPPGPAEARKLPSLRETSLKPIEAVPAAKPPASPAATATPKVVSQPKSSQEATSIQEVSLPPVSAFIGAIKTKQPEISQVSKSEAAVDEKPESLPKQMNVTPPKPIGPVSAPAGIKPSQKFYQHQNR</sequence>
<accession>A0A517QLJ1</accession>
<dbReference type="KEGG" id="tpol:Mal48_17670"/>
<feature type="compositionally biased region" description="Low complexity" evidence="1">
    <location>
        <begin position="189"/>
        <end position="198"/>
    </location>
</feature>
<protein>
    <submittedName>
        <fullName evidence="2">Uncharacterized protein</fullName>
    </submittedName>
</protein>
<proteinExistence type="predicted"/>
<name>A0A517QLJ1_9PLAN</name>
<evidence type="ECO:0000313" key="3">
    <source>
        <dbReference type="Proteomes" id="UP000315724"/>
    </source>
</evidence>
<feature type="region of interest" description="Disordered" evidence="1">
    <location>
        <begin position="180"/>
        <end position="211"/>
    </location>
</feature>
<gene>
    <name evidence="2" type="ORF">Mal48_17670</name>
</gene>
<organism evidence="2 3">
    <name type="scientific">Thalassoglobus polymorphus</name>
    <dbReference type="NCBI Taxonomy" id="2527994"/>
    <lineage>
        <taxon>Bacteria</taxon>
        <taxon>Pseudomonadati</taxon>
        <taxon>Planctomycetota</taxon>
        <taxon>Planctomycetia</taxon>
        <taxon>Planctomycetales</taxon>
        <taxon>Planctomycetaceae</taxon>
        <taxon>Thalassoglobus</taxon>
    </lineage>
</organism>
<dbReference type="EMBL" id="CP036267">
    <property type="protein sequence ID" value="QDT32520.1"/>
    <property type="molecule type" value="Genomic_DNA"/>
</dbReference>
<evidence type="ECO:0000313" key="2">
    <source>
        <dbReference type="EMBL" id="QDT32520.1"/>
    </source>
</evidence>
<feature type="region of interest" description="Disordered" evidence="1">
    <location>
        <begin position="227"/>
        <end position="282"/>
    </location>
</feature>
<evidence type="ECO:0000256" key="1">
    <source>
        <dbReference type="SAM" id="MobiDB-lite"/>
    </source>
</evidence>
<feature type="compositionally biased region" description="Pro residues" evidence="1">
    <location>
        <begin position="124"/>
        <end position="142"/>
    </location>
</feature>
<feature type="compositionally biased region" description="Polar residues" evidence="1">
    <location>
        <begin position="200"/>
        <end position="211"/>
    </location>
</feature>